<dbReference type="Pfam" id="PF13927">
    <property type="entry name" value="Ig_3"/>
    <property type="match status" value="2"/>
</dbReference>
<proteinExistence type="predicted"/>
<dbReference type="AlphaFoldDB" id="A0A6A4W1X5"/>
<dbReference type="GO" id="GO:0005886">
    <property type="term" value="C:plasma membrane"/>
    <property type="evidence" value="ECO:0007669"/>
    <property type="project" value="TreeGrafter"/>
</dbReference>
<accession>A0A6A4W1X5</accession>
<feature type="domain" description="Ig-like" evidence="8">
    <location>
        <begin position="354"/>
        <end position="435"/>
    </location>
</feature>
<feature type="region of interest" description="Disordered" evidence="6">
    <location>
        <begin position="689"/>
        <end position="813"/>
    </location>
</feature>
<dbReference type="InterPro" id="IPR036179">
    <property type="entry name" value="Ig-like_dom_sf"/>
</dbReference>
<organism evidence="9 10">
    <name type="scientific">Amphibalanus amphitrite</name>
    <name type="common">Striped barnacle</name>
    <name type="synonym">Balanus amphitrite</name>
    <dbReference type="NCBI Taxonomy" id="1232801"/>
    <lineage>
        <taxon>Eukaryota</taxon>
        <taxon>Metazoa</taxon>
        <taxon>Ecdysozoa</taxon>
        <taxon>Arthropoda</taxon>
        <taxon>Crustacea</taxon>
        <taxon>Multicrustacea</taxon>
        <taxon>Cirripedia</taxon>
        <taxon>Thoracica</taxon>
        <taxon>Thoracicalcarea</taxon>
        <taxon>Balanomorpha</taxon>
        <taxon>Balanoidea</taxon>
        <taxon>Balanidae</taxon>
        <taxon>Amphibalaninae</taxon>
        <taxon>Amphibalanus</taxon>
    </lineage>
</organism>
<dbReference type="GO" id="GO:0098609">
    <property type="term" value="P:cell-cell adhesion"/>
    <property type="evidence" value="ECO:0007669"/>
    <property type="project" value="TreeGrafter"/>
</dbReference>
<name>A0A6A4W1X5_AMPAM</name>
<dbReference type="InterPro" id="IPR003599">
    <property type="entry name" value="Ig_sub"/>
</dbReference>
<evidence type="ECO:0000313" key="10">
    <source>
        <dbReference type="Proteomes" id="UP000440578"/>
    </source>
</evidence>
<evidence type="ECO:0000256" key="6">
    <source>
        <dbReference type="SAM" id="MobiDB-lite"/>
    </source>
</evidence>
<protein>
    <submittedName>
        <fullName evidence="9">Kin of IRRE-like protein 3</fullName>
    </submittedName>
</protein>
<feature type="domain" description="Ig-like" evidence="8">
    <location>
        <begin position="444"/>
        <end position="533"/>
    </location>
</feature>
<keyword evidence="4" id="KW-0325">Glycoprotein</keyword>
<dbReference type="InterPro" id="IPR013098">
    <property type="entry name" value="Ig_I-set"/>
</dbReference>
<comment type="caution">
    <text evidence="9">The sequence shown here is derived from an EMBL/GenBank/DDBJ whole genome shotgun (WGS) entry which is preliminary data.</text>
</comment>
<dbReference type="PROSITE" id="PS50835">
    <property type="entry name" value="IG_LIKE"/>
    <property type="match status" value="4"/>
</dbReference>
<feature type="compositionally biased region" description="Basic and acidic residues" evidence="6">
    <location>
        <begin position="43"/>
        <end position="121"/>
    </location>
</feature>
<evidence type="ECO:0000313" key="9">
    <source>
        <dbReference type="EMBL" id="KAF0301977.1"/>
    </source>
</evidence>
<evidence type="ECO:0000259" key="8">
    <source>
        <dbReference type="PROSITE" id="PS50835"/>
    </source>
</evidence>
<evidence type="ECO:0000256" key="1">
    <source>
        <dbReference type="ARBA" id="ARBA00004479"/>
    </source>
</evidence>
<keyword evidence="7" id="KW-0812">Transmembrane</keyword>
<evidence type="ECO:0000256" key="7">
    <source>
        <dbReference type="SAM" id="Phobius"/>
    </source>
</evidence>
<dbReference type="PANTHER" id="PTHR11640:SF154">
    <property type="entry name" value="IRREGULAR CHIASM C-ROUGHEST PROTEIN-LIKE PROTEIN"/>
    <property type="match status" value="1"/>
</dbReference>
<evidence type="ECO:0000256" key="4">
    <source>
        <dbReference type="ARBA" id="ARBA00023180"/>
    </source>
</evidence>
<dbReference type="CDD" id="cd00096">
    <property type="entry name" value="Ig"/>
    <property type="match status" value="1"/>
</dbReference>
<dbReference type="Gene3D" id="2.60.40.10">
    <property type="entry name" value="Immunoglobulins"/>
    <property type="match status" value="5"/>
</dbReference>
<dbReference type="InterPro" id="IPR007110">
    <property type="entry name" value="Ig-like_dom"/>
</dbReference>
<reference evidence="9 10" key="1">
    <citation type="submission" date="2019-07" db="EMBL/GenBank/DDBJ databases">
        <title>Draft genome assembly of a fouling barnacle, Amphibalanus amphitrite (Darwin, 1854): The first reference genome for Thecostraca.</title>
        <authorList>
            <person name="Kim W."/>
        </authorList>
    </citation>
    <scope>NUCLEOTIDE SEQUENCE [LARGE SCALE GENOMIC DNA]</scope>
    <source>
        <strain evidence="9">SNU_AA5</strain>
        <tissue evidence="9">Soma without cirri and trophi</tissue>
    </source>
</reference>
<dbReference type="SUPFAM" id="SSF48726">
    <property type="entry name" value="Immunoglobulin"/>
    <property type="match status" value="4"/>
</dbReference>
<dbReference type="EMBL" id="VIIS01001105">
    <property type="protein sequence ID" value="KAF0301977.1"/>
    <property type="molecule type" value="Genomic_DNA"/>
</dbReference>
<evidence type="ECO:0000256" key="5">
    <source>
        <dbReference type="ARBA" id="ARBA00023319"/>
    </source>
</evidence>
<dbReference type="GO" id="GO:0050839">
    <property type="term" value="F:cell adhesion molecule binding"/>
    <property type="evidence" value="ECO:0007669"/>
    <property type="project" value="TreeGrafter"/>
</dbReference>
<dbReference type="SMART" id="SM00408">
    <property type="entry name" value="IGc2"/>
    <property type="match status" value="3"/>
</dbReference>
<feature type="compositionally biased region" description="Basic and acidic residues" evidence="6">
    <location>
        <begin position="689"/>
        <end position="702"/>
    </location>
</feature>
<evidence type="ECO:0000256" key="2">
    <source>
        <dbReference type="ARBA" id="ARBA00023136"/>
    </source>
</evidence>
<dbReference type="Pfam" id="PF07679">
    <property type="entry name" value="I-set"/>
    <property type="match status" value="1"/>
</dbReference>
<feature type="region of interest" description="Disordered" evidence="6">
    <location>
        <begin position="38"/>
        <end position="157"/>
    </location>
</feature>
<dbReference type="PANTHER" id="PTHR11640">
    <property type="entry name" value="NEPHRIN"/>
    <property type="match status" value="1"/>
</dbReference>
<keyword evidence="3" id="KW-1015">Disulfide bond</keyword>
<feature type="domain" description="Ig-like" evidence="8">
    <location>
        <begin position="149"/>
        <end position="251"/>
    </location>
</feature>
<dbReference type="SMART" id="SM00409">
    <property type="entry name" value="IG"/>
    <property type="match status" value="4"/>
</dbReference>
<keyword evidence="2 7" id="KW-0472">Membrane</keyword>
<comment type="subcellular location">
    <subcellularLocation>
        <location evidence="1">Membrane</location>
        <topology evidence="1">Single-pass type I membrane protein</topology>
    </subcellularLocation>
</comment>
<keyword evidence="5" id="KW-0393">Immunoglobulin domain</keyword>
<keyword evidence="10" id="KW-1185">Reference proteome</keyword>
<keyword evidence="7" id="KW-1133">Transmembrane helix</keyword>
<dbReference type="GO" id="GO:0005911">
    <property type="term" value="C:cell-cell junction"/>
    <property type="evidence" value="ECO:0007669"/>
    <property type="project" value="TreeGrafter"/>
</dbReference>
<feature type="region of interest" description="Disordered" evidence="6">
    <location>
        <begin position="1"/>
        <end position="21"/>
    </location>
</feature>
<evidence type="ECO:0000256" key="3">
    <source>
        <dbReference type="ARBA" id="ARBA00023157"/>
    </source>
</evidence>
<gene>
    <name evidence="9" type="primary">KIRREL3_1</name>
    <name evidence="9" type="ORF">FJT64_025873</name>
</gene>
<dbReference type="InterPro" id="IPR013783">
    <property type="entry name" value="Ig-like_fold"/>
</dbReference>
<feature type="domain" description="Ig-like" evidence="8">
    <location>
        <begin position="263"/>
        <end position="307"/>
    </location>
</feature>
<dbReference type="OrthoDB" id="10039395at2759"/>
<feature type="transmembrane region" description="Helical" evidence="7">
    <location>
        <begin position="648"/>
        <end position="673"/>
    </location>
</feature>
<dbReference type="Proteomes" id="UP000440578">
    <property type="component" value="Unassembled WGS sequence"/>
</dbReference>
<dbReference type="InterPro" id="IPR051275">
    <property type="entry name" value="Cell_adhesion_signaling"/>
</dbReference>
<sequence length="828" mass="91250">MAIYHSATGNEAGISLCPDSNWRRPMAQPSRRVMLVSCPTTSSDKHHADPTARHGDPTERHGDPTDPTEWHGDPTEWHGGPTDRHGDPTDPTARHGDPTERHGDPTERHGDSTARHGDPTHPLRGTSDTSGPVPYRSPTHLPRDVAQQPRATVASRTAGALQTFEQQPQYTEVNPGQTTVLHCKVYNKAGQCSWQKDGYPIGPEQDKYEWAESPDQGDCSIRIIGADLKYDDGLWICQVTSSSFQTQDALKSAPAHLVVRVEPQVPQMEHRAATIGPGQNLTVRAGEEVDVQCRARYGNPPAIIKWFIGDKDLTHLSTQRNQTELDNPKTSAALSVLRHSFGRAAAGDFLRYSPEVRLAGRPDRDLEENVDSVVLRCVADANPPANVFWRFVSRDTGRTETFYVDTLELRPVTRKNSGTYQCEAGNTVGKSEPLTTALDIKFAPSIYRVQPERRVTVDLYNTTELACDAEGSPPPSYQWLQRLPDGQGTVFIRGTSQVLRIHNITYANQGQYVCVAKNVINGNERRVQGDAVDVEVVGPPQVLRRQATPEVLAEEGREAVLEVTFCSDPLPTLSVWHWGSLQLQTGHSQGRFVAEQVTQDSSEDCYVARLRLQGVEAADERDYLLKVQNDRGSDQYGVSLRVKEPVTMATLISLVCGCLVALVLVVALLLYAFKKEKWCFSQKGGFKPTDLESEKSEVESRTGESGARQGLGAIPPDALYSGPKKSAAGALHTNGHGSNGRAASGDPHKYRGEDGDCGQSDSSRGGIIYADLQLPKTSNNGSMRKHRHERHLPYQDQRHLPGSSRSEPTRTEYAEIKFVPKIDERADI</sequence>
<dbReference type="InterPro" id="IPR003598">
    <property type="entry name" value="Ig_sub2"/>
</dbReference>